<evidence type="ECO:0000313" key="3">
    <source>
        <dbReference type="Proteomes" id="UP000282613"/>
    </source>
</evidence>
<reference evidence="2 3" key="2">
    <citation type="submission" date="2018-11" db="EMBL/GenBank/DDBJ databases">
        <authorList>
            <consortium name="Pathogen Informatics"/>
        </authorList>
    </citation>
    <scope>NUCLEOTIDE SEQUENCE [LARGE SCALE GENOMIC DNA]</scope>
</reference>
<sequence length="173" mass="18962">MEVTNDDLLRHTTLSLKLGTRTLLDNWQAIFHADVRRKSESRSGSTDSAVNCASDFQSSKSGSKRGREYKLGLSLGLNFLKCNAAKGLTLYDDEIGPEQMDDICVITMPAMRLRGLRCSNGKSHIVANVRHPDSGDLSVIPRTTPLGRTLGIGWVTNCPSIGRIGWWITALST</sequence>
<evidence type="ECO:0000313" key="4">
    <source>
        <dbReference type="WBParaSite" id="TASK_0000171401-mRNA-1"/>
    </source>
</evidence>
<feature type="region of interest" description="Disordered" evidence="1">
    <location>
        <begin position="41"/>
        <end position="64"/>
    </location>
</feature>
<dbReference type="EMBL" id="UYRS01000535">
    <property type="protein sequence ID" value="VDK23538.1"/>
    <property type="molecule type" value="Genomic_DNA"/>
</dbReference>
<feature type="compositionally biased region" description="Polar residues" evidence="1">
    <location>
        <begin position="42"/>
        <end position="61"/>
    </location>
</feature>
<proteinExistence type="predicted"/>
<dbReference type="Proteomes" id="UP000282613">
    <property type="component" value="Unassembled WGS sequence"/>
</dbReference>
<dbReference type="AlphaFoldDB" id="A0A0R3VWC0"/>
<evidence type="ECO:0000256" key="1">
    <source>
        <dbReference type="SAM" id="MobiDB-lite"/>
    </source>
</evidence>
<accession>A0A0R3VWC0</accession>
<evidence type="ECO:0000313" key="2">
    <source>
        <dbReference type="EMBL" id="VDK23538.1"/>
    </source>
</evidence>
<reference evidence="4" key="1">
    <citation type="submission" date="2017-02" db="UniProtKB">
        <authorList>
            <consortium name="WormBaseParasite"/>
        </authorList>
    </citation>
    <scope>IDENTIFICATION</scope>
</reference>
<keyword evidence="3" id="KW-1185">Reference proteome</keyword>
<organism evidence="4">
    <name type="scientific">Taenia asiatica</name>
    <name type="common">Asian tapeworm</name>
    <dbReference type="NCBI Taxonomy" id="60517"/>
    <lineage>
        <taxon>Eukaryota</taxon>
        <taxon>Metazoa</taxon>
        <taxon>Spiralia</taxon>
        <taxon>Lophotrochozoa</taxon>
        <taxon>Platyhelminthes</taxon>
        <taxon>Cestoda</taxon>
        <taxon>Eucestoda</taxon>
        <taxon>Cyclophyllidea</taxon>
        <taxon>Taeniidae</taxon>
        <taxon>Taenia</taxon>
    </lineage>
</organism>
<gene>
    <name evidence="2" type="ORF">TASK_LOCUS1715</name>
</gene>
<protein>
    <submittedName>
        <fullName evidence="4">DDE_Tnp_1_7 domain-containing protein</fullName>
    </submittedName>
</protein>
<dbReference type="WBParaSite" id="TASK_0000171401-mRNA-1">
    <property type="protein sequence ID" value="TASK_0000171401-mRNA-1"/>
    <property type="gene ID" value="TASK_0000171401"/>
</dbReference>
<name>A0A0R3VWC0_TAEAS</name>